<sequence length="916" mass="100669">MKGYSFVHPRGDFVLPHADRTNGLYFPLANEAGYMAAITPTGGGDAKIDQNHFLLPPAAVVDLHNTRFTRTIWVRFDDGSCWSATGSSHEQKAAEPELHTVEAGLLWHKTIRKHAARPLTAEIVSFVPNDEVTAEVVRFTLRNTGASPLRVLPTAVVPLFGRSADSLRDHRHVTALLNRVEITSQGVLLQPSMSFDERGHSVNTTVYAVMGRRGDGSLPTGCFADLDSFIGEGGDLERPAVIYSPEHADAVRLSPGDVVEGSEALGAVQFDQVEIAPGAEIQLYCLAGVFAHTDGAARAAERYCNPAGFEAALAANREFWDAKLNTVSCTTGNSEFDAWMRWVSLQPILRRLYGCSFLPYHDYGRGGRGWRDLWQDCLALLLMEPDSVRESLLQNLAGVRFDGTNATIIGSRPGEFVADRNNITRVWMDHGAWPLMTIQLYIDQTGDSGFLFESQTYFSDPQWGRASRKLDATRGDTLLYDQTGGVVRGSVFEHLLLQQLSAFFHVGDHNSILLEGADWNDGLDMAADRGESVAFTGQYAANLAWLAGVLEQVSAEVTEIALHHEILQLLDRYAGTPVDYDDPAAKRARLQSFFDSCQQGPSGEMVNVAAVDLAADLRAKSDAMIDHLRNREWIQTPDGHGWFNGYYDNDGERVEGGGTDSPRMTLTGQVFQVLGGVADEQQVDRIVAAADAHLWDDAVGGYRLNTDFRELKLNMGRCFGFAYGHKENGAMFSHMAVMFANALYARGRSQAGWRTLEAIFNAASRFSASRMYPGIPEYFDPKGRGLYPYLTGSASWYLLTVVTRMFGVRGHYGDLVLDPQLQAAQWGELDSVSVCTYFRQRQLQIVYRNPEGLDVGEYRVTAVVADTGELAFTLRDGAAVIDGAAIDRVAMDCTGPEQAPTVLRVELGRRDNGAGV</sequence>
<evidence type="ECO:0000313" key="6">
    <source>
        <dbReference type="Proteomes" id="UP000007383"/>
    </source>
</evidence>
<dbReference type="EMBL" id="CP003282">
    <property type="protein sequence ID" value="AFG36802.1"/>
    <property type="molecule type" value="Genomic_DNA"/>
</dbReference>
<organism evidence="5 6">
    <name type="scientific">Spirochaeta africana (strain ATCC 700263 / DSM 8902 / Z-7692)</name>
    <dbReference type="NCBI Taxonomy" id="889378"/>
    <lineage>
        <taxon>Bacteria</taxon>
        <taxon>Pseudomonadati</taxon>
        <taxon>Spirochaetota</taxon>
        <taxon>Spirochaetia</taxon>
        <taxon>Spirochaetales</taxon>
        <taxon>Spirochaetaceae</taxon>
        <taxon>Spirochaeta</taxon>
    </lineage>
</organism>
<proteinExistence type="predicted"/>
<dbReference type="Pfam" id="PF06165">
    <property type="entry name" value="GH94_b-supersand"/>
    <property type="match status" value="1"/>
</dbReference>
<dbReference type="InterPro" id="IPR033432">
    <property type="entry name" value="GH94_catalytic"/>
</dbReference>
<name>H9UH09_SPIAZ</name>
<keyword evidence="1" id="KW-0328">Glycosyltransferase</keyword>
<dbReference type="InterPro" id="IPR012341">
    <property type="entry name" value="6hp_glycosidase-like_sf"/>
</dbReference>
<accession>H9UH09</accession>
<keyword evidence="6" id="KW-1185">Reference proteome</keyword>
<dbReference type="PATRIC" id="fig|889378.3.peg.712"/>
<dbReference type="InterPro" id="IPR052047">
    <property type="entry name" value="GH94_Enzymes"/>
</dbReference>
<dbReference type="InterPro" id="IPR011013">
    <property type="entry name" value="Gal_mutarotase_sf_dom"/>
</dbReference>
<dbReference type="InterPro" id="IPR008928">
    <property type="entry name" value="6-hairpin_glycosidase_sf"/>
</dbReference>
<dbReference type="GO" id="GO:0005975">
    <property type="term" value="P:carbohydrate metabolic process"/>
    <property type="evidence" value="ECO:0007669"/>
    <property type="project" value="InterPro"/>
</dbReference>
<dbReference type="GO" id="GO:0030246">
    <property type="term" value="F:carbohydrate binding"/>
    <property type="evidence" value="ECO:0007669"/>
    <property type="project" value="InterPro"/>
</dbReference>
<dbReference type="HOGENOM" id="CLU_308539_0_0_12"/>
<evidence type="ECO:0008006" key="7">
    <source>
        <dbReference type="Google" id="ProtNLM"/>
    </source>
</evidence>
<dbReference type="eggNOG" id="COG3459">
    <property type="taxonomic scope" value="Bacteria"/>
</dbReference>
<evidence type="ECO:0000259" key="4">
    <source>
        <dbReference type="Pfam" id="PF17167"/>
    </source>
</evidence>
<evidence type="ECO:0000313" key="5">
    <source>
        <dbReference type="EMBL" id="AFG36802.1"/>
    </source>
</evidence>
<reference evidence="6" key="1">
    <citation type="journal article" date="2013" name="Stand. Genomic Sci.">
        <title>Complete genome sequence of the halophilic bacterium Spirochaeta africana type strain (Z-7692(T)) from the alkaline Lake Magadi in the East African Rift.</title>
        <authorList>
            <person name="Liolos K."/>
            <person name="Abt B."/>
            <person name="Scheuner C."/>
            <person name="Teshima H."/>
            <person name="Held B."/>
            <person name="Lapidus A."/>
            <person name="Nolan M."/>
            <person name="Lucas S."/>
            <person name="Deshpande S."/>
            <person name="Cheng J.F."/>
            <person name="Tapia R."/>
            <person name="Goodwin L.A."/>
            <person name="Pitluck S."/>
            <person name="Pagani I."/>
            <person name="Ivanova N."/>
            <person name="Mavromatis K."/>
            <person name="Mikhailova N."/>
            <person name="Huntemann M."/>
            <person name="Pati A."/>
            <person name="Chen A."/>
            <person name="Palaniappan K."/>
            <person name="Land M."/>
            <person name="Rohde M."/>
            <person name="Tindall B.J."/>
            <person name="Detter J.C."/>
            <person name="Goker M."/>
            <person name="Bristow J."/>
            <person name="Eisen J.A."/>
            <person name="Markowitz V."/>
            <person name="Hugenholtz P."/>
            <person name="Woyke T."/>
            <person name="Klenk H.P."/>
            <person name="Kyrpides N.C."/>
        </authorList>
    </citation>
    <scope>NUCLEOTIDE SEQUENCE</scope>
    <source>
        <strain evidence="6">ATCC 700263 / DSM 8902 / Z-7692</strain>
    </source>
</reference>
<evidence type="ECO:0000256" key="1">
    <source>
        <dbReference type="ARBA" id="ARBA00022676"/>
    </source>
</evidence>
<feature type="domain" description="Glycosyl hydrolase 94 catalytic" evidence="4">
    <location>
        <begin position="319"/>
        <end position="457"/>
    </location>
</feature>
<evidence type="ECO:0000259" key="3">
    <source>
        <dbReference type="Pfam" id="PF06165"/>
    </source>
</evidence>
<evidence type="ECO:0000256" key="2">
    <source>
        <dbReference type="ARBA" id="ARBA00022679"/>
    </source>
</evidence>
<dbReference type="Pfam" id="PF17167">
    <property type="entry name" value="Glyco_hydro_94"/>
    <property type="match status" value="2"/>
</dbReference>
<dbReference type="AlphaFoldDB" id="H9UH09"/>
<keyword evidence="2" id="KW-0808">Transferase</keyword>
<dbReference type="Proteomes" id="UP000007383">
    <property type="component" value="Chromosome"/>
</dbReference>
<dbReference type="SUPFAM" id="SSF48208">
    <property type="entry name" value="Six-hairpin glycosidases"/>
    <property type="match status" value="1"/>
</dbReference>
<dbReference type="STRING" id="889378.Spiaf_0702"/>
<dbReference type="PANTHER" id="PTHR37469:SF2">
    <property type="entry name" value="CELLOBIONIC ACID PHOSPHORYLASE"/>
    <property type="match status" value="1"/>
</dbReference>
<dbReference type="Gene3D" id="2.70.98.40">
    <property type="entry name" value="Glycoside hydrolase, family 65, N-terminal domain"/>
    <property type="match status" value="1"/>
</dbReference>
<dbReference type="InterPro" id="IPR010383">
    <property type="entry name" value="Glyco_hydrolase_94_b-supersand"/>
</dbReference>
<dbReference type="GO" id="GO:0016757">
    <property type="term" value="F:glycosyltransferase activity"/>
    <property type="evidence" value="ECO:0007669"/>
    <property type="project" value="UniProtKB-KW"/>
</dbReference>
<dbReference type="SUPFAM" id="SSF74650">
    <property type="entry name" value="Galactose mutarotase-like"/>
    <property type="match status" value="1"/>
</dbReference>
<dbReference type="InterPro" id="IPR037018">
    <property type="entry name" value="GH65_N"/>
</dbReference>
<feature type="domain" description="Glycosyl hydrolase 94 supersandwich" evidence="3">
    <location>
        <begin position="33"/>
        <end position="306"/>
    </location>
</feature>
<dbReference type="RefSeq" id="WP_014454799.1">
    <property type="nucleotide sequence ID" value="NC_017098.1"/>
</dbReference>
<gene>
    <name evidence="5" type="ordered locus">Spiaf_0702</name>
</gene>
<dbReference type="KEGG" id="sfc:Spiaf_0702"/>
<feature type="domain" description="Glycosyl hydrolase 94 catalytic" evidence="4">
    <location>
        <begin position="618"/>
        <end position="805"/>
    </location>
</feature>
<dbReference type="OrthoDB" id="9769991at2"/>
<dbReference type="Gene3D" id="1.50.10.10">
    <property type="match status" value="1"/>
</dbReference>
<dbReference type="PANTHER" id="PTHR37469">
    <property type="entry name" value="CELLOBIONIC ACID PHOSPHORYLASE-RELATED"/>
    <property type="match status" value="1"/>
</dbReference>
<protein>
    <recommendedName>
        <fullName evidence="7">Cellobiose phosphorylase</fullName>
    </recommendedName>
</protein>